<name>A0AAD3N1V9_LATJO</name>
<evidence type="ECO:0000256" key="1">
    <source>
        <dbReference type="SAM" id="MobiDB-lite"/>
    </source>
</evidence>
<evidence type="ECO:0000313" key="3">
    <source>
        <dbReference type="Proteomes" id="UP001279410"/>
    </source>
</evidence>
<gene>
    <name evidence="2" type="ORF">AKAME5_001515500</name>
</gene>
<comment type="caution">
    <text evidence="2">The sequence shown here is derived from an EMBL/GenBank/DDBJ whole genome shotgun (WGS) entry which is preliminary data.</text>
</comment>
<accession>A0AAD3N1V9</accession>
<evidence type="ECO:0000313" key="2">
    <source>
        <dbReference type="EMBL" id="GLD63546.1"/>
    </source>
</evidence>
<sequence>MWGAVEQEGSGAGLLSSPADAALLSQESSQLRIDLCWQRPVPRFLSASSQTPSQKVPEGEGSEAEKSFPAPEENEEEAAIKKEPEVVEEAKEDTEKGGRTSRTGEKSKERKKEEGKKEGRKREVFAKEKKTAEEDEEATWLEPAKEIRNRFQVLSAQPSQSLGGDPEVHGIDYKGSELAPAKQKSWYSDETNIQFPTVEPHHVSFLALGSSLHMHQAQTLQASSMIDRPAPLCCLQQEAVLNLMECGGKRRNHSRGESKQALSQSWEEEQFVQTVTVTWQDTETGQAGSNRHQTVSQLWQELAADEQAAEDKGGRVV</sequence>
<dbReference type="EMBL" id="BRZM01000063">
    <property type="protein sequence ID" value="GLD63546.1"/>
    <property type="molecule type" value="Genomic_DNA"/>
</dbReference>
<feature type="compositionally biased region" description="Basic and acidic residues" evidence="1">
    <location>
        <begin position="78"/>
        <end position="132"/>
    </location>
</feature>
<reference evidence="2" key="1">
    <citation type="submission" date="2022-08" db="EMBL/GenBank/DDBJ databases">
        <title>Genome sequencing of akame (Lates japonicus).</title>
        <authorList>
            <person name="Hashiguchi Y."/>
            <person name="Takahashi H."/>
        </authorList>
    </citation>
    <scope>NUCLEOTIDE SEQUENCE</scope>
    <source>
        <strain evidence="2">Kochi</strain>
    </source>
</reference>
<feature type="region of interest" description="Disordered" evidence="1">
    <location>
        <begin position="44"/>
        <end position="136"/>
    </location>
</feature>
<keyword evidence="3" id="KW-1185">Reference proteome</keyword>
<proteinExistence type="predicted"/>
<dbReference type="AlphaFoldDB" id="A0AAD3N1V9"/>
<organism evidence="2 3">
    <name type="scientific">Lates japonicus</name>
    <name type="common">Japanese lates</name>
    <dbReference type="NCBI Taxonomy" id="270547"/>
    <lineage>
        <taxon>Eukaryota</taxon>
        <taxon>Metazoa</taxon>
        <taxon>Chordata</taxon>
        <taxon>Craniata</taxon>
        <taxon>Vertebrata</taxon>
        <taxon>Euteleostomi</taxon>
        <taxon>Actinopterygii</taxon>
        <taxon>Neopterygii</taxon>
        <taxon>Teleostei</taxon>
        <taxon>Neoteleostei</taxon>
        <taxon>Acanthomorphata</taxon>
        <taxon>Carangaria</taxon>
        <taxon>Carangaria incertae sedis</taxon>
        <taxon>Centropomidae</taxon>
        <taxon>Lates</taxon>
    </lineage>
</organism>
<dbReference type="Proteomes" id="UP001279410">
    <property type="component" value="Unassembled WGS sequence"/>
</dbReference>
<protein>
    <submittedName>
        <fullName evidence="2">Uncharacterized protein</fullName>
    </submittedName>
</protein>